<evidence type="ECO:0000313" key="2">
    <source>
        <dbReference type="EMBL" id="CRL02704.1"/>
    </source>
</evidence>
<protein>
    <submittedName>
        <fullName evidence="2">CLUMA_CG016115, isoform A</fullName>
    </submittedName>
</protein>
<sequence length="1456" mass="168127">MPTDTVSSTSQNFYGYQTNSSQGQQTVYETSVQSQSQSNTFQDTNLSAPKSSMSTTGAGLYHNHHHSQNNLNQTMTNGNYMQSSASGILSEHGNVSMDPFYEYSDPLQSTKIITNFETKNPLKYPSSNRPSASYYKNDSDYHHPPQQVTHFTPHNYSGIYQNTQHPIPKISPAHNYEPYPRSSRNSVPHYPSQHYPAPAMDDHNASRLNYNRAPVSAYHQHSIPQPPKSYTNFYSNGYPAMPYSAYPQMSPGPPYMNPLIRNENCSKPTPNYSKTGAVALSPVEHGSFSLPHTSNFVTSKKDFYAENSYYPTPHGYYDESSVSTMNSSCSKKPSSRQKVNADVYNPNGSATLYPEHHALPHHPQNGNIIRHGNVNYQPIPKHYSANNTYAMPSNSYDAYHNINYHYKNGDLPKMQTKMNPALSSKQFKNYGHFEPFPHPHVPYGHPQYQTMHAKRPEKLKISLDLEEQINSSKIPKIRDVPHPSYFDPHDPHHYYQYHHHIPPRNTINENDPKNSIANINISLRDFLSTWNEIDDDEESGEKRMTTHGHVDDLSEHVERTIMREYNPMFVQKASDSLVNADVPAITTQKMTELESGMISEGTEKLYVLESIDVPLSELNKYKHLSVINKLPENVVISDKELYADVDNSMKFIEEIDLTRGEKLYKSEFELEFEACQERKISKPVDKSEVVKTGNNLQSEVDEKKNEVAEEVEVVEKGKHETAIASPTKKRVMKVKSPKMKDIEKRLPKIKQRILKIKKEKIFRSTIPQIQKNPQKVRITKRVKKYSLNQRNNSVKTLQSTCVDFLNTSSYRNYAREQLKIMNKHSKMRILKDFKKKFNFESTKKQSPLINQKFNHSVRINSLKEICGEYFKDKSKNLELDSDDENEDLKSDFNAVSNYEFPTLKNMCKSLLKEMDINIVENDEYVYTLSSLKELCEAVIYNNRQYFVIEEVSHVPKLQDLCKSVLSETNIFINIDEENSGIFTINNDSEVVQNDSIIDVADDEPIFIVEENSGNVGELFDSENLNSFEKSEILRKIQHVANIDDDDEIIRAIGALHHDNDVESIINNNNCNVSNRNIGCANEVFFGTNELSTENQNGPEMSFISYMEDDLIHSVQHEEIVSRSGSSKNDMHKHKTVEILRHKYLNRSDRRQASKTINGILKKSLNFQRLFRFRNAKCRQIISLKTQTIGGIVNYKKEFIVNEILSGEKKIHSIPTSYQRAFESHNNAKDETAQSQQKSVDRELTTIINDSLPSDDSLGHHAERKLPKLPVVFPSINEYKIDRKSSNRCDVKDIFDQKKNKLNFEESLLSIDKIYGKSNGENKKDCSQRHYERHHKKSRSRSRSRRNHRSSRYKSKSHRNDREKHHNSSSSYHKSSESKRSTRSKSRDRDYGSRHSHHSSSRYKNYKIDQIKHSEAKRLVIPSYKLYDKDLDVKLKIMPFVRIEREERVDKLMNNYN</sequence>
<accession>A0A1J1IRC1</accession>
<feature type="compositionally biased region" description="Basic and acidic residues" evidence="1">
    <location>
        <begin position="1319"/>
        <end position="1329"/>
    </location>
</feature>
<proteinExistence type="predicted"/>
<name>A0A1J1IRC1_9DIPT</name>
<reference evidence="2 3" key="1">
    <citation type="submission" date="2015-04" db="EMBL/GenBank/DDBJ databases">
        <authorList>
            <person name="Syromyatnikov M.Y."/>
            <person name="Popov V.N."/>
        </authorList>
    </citation>
    <scope>NUCLEOTIDE SEQUENCE [LARGE SCALE GENOMIC DNA]</scope>
</reference>
<feature type="compositionally biased region" description="Basic and acidic residues" evidence="1">
    <location>
        <begin position="1373"/>
        <end position="1392"/>
    </location>
</feature>
<dbReference type="Proteomes" id="UP000183832">
    <property type="component" value="Unassembled WGS sequence"/>
</dbReference>
<feature type="region of interest" description="Disordered" evidence="1">
    <location>
        <begin position="1315"/>
        <end position="1408"/>
    </location>
</feature>
<dbReference type="EMBL" id="CVRI01000058">
    <property type="protein sequence ID" value="CRL02704.1"/>
    <property type="molecule type" value="Genomic_DNA"/>
</dbReference>
<dbReference type="STRING" id="568069.A0A1J1IRC1"/>
<evidence type="ECO:0000256" key="1">
    <source>
        <dbReference type="SAM" id="MobiDB-lite"/>
    </source>
</evidence>
<feature type="region of interest" description="Disordered" evidence="1">
    <location>
        <begin position="1"/>
        <end position="55"/>
    </location>
</feature>
<organism evidence="2 3">
    <name type="scientific">Clunio marinus</name>
    <dbReference type="NCBI Taxonomy" id="568069"/>
    <lineage>
        <taxon>Eukaryota</taxon>
        <taxon>Metazoa</taxon>
        <taxon>Ecdysozoa</taxon>
        <taxon>Arthropoda</taxon>
        <taxon>Hexapoda</taxon>
        <taxon>Insecta</taxon>
        <taxon>Pterygota</taxon>
        <taxon>Neoptera</taxon>
        <taxon>Endopterygota</taxon>
        <taxon>Diptera</taxon>
        <taxon>Nematocera</taxon>
        <taxon>Chironomoidea</taxon>
        <taxon>Chironomidae</taxon>
        <taxon>Clunio</taxon>
    </lineage>
</organism>
<gene>
    <name evidence="2" type="ORF">CLUMA_CG016115</name>
</gene>
<keyword evidence="3" id="KW-1185">Reference proteome</keyword>
<feature type="compositionally biased region" description="Basic residues" evidence="1">
    <location>
        <begin position="1330"/>
        <end position="1356"/>
    </location>
</feature>
<evidence type="ECO:0000313" key="3">
    <source>
        <dbReference type="Proteomes" id="UP000183832"/>
    </source>
</evidence>
<dbReference type="OrthoDB" id="7791733at2759"/>
<feature type="compositionally biased region" description="Basic residues" evidence="1">
    <location>
        <begin position="1393"/>
        <end position="1404"/>
    </location>
</feature>